<dbReference type="EMBL" id="JAFNEN010000002">
    <property type="protein sequence ID" value="KAG8201944.1"/>
    <property type="molecule type" value="Genomic_DNA"/>
</dbReference>
<dbReference type="AlphaFoldDB" id="A0AAV6VZ29"/>
<evidence type="ECO:0000313" key="2">
    <source>
        <dbReference type="EMBL" id="KAG8201944.1"/>
    </source>
</evidence>
<proteinExistence type="predicted"/>
<name>A0AAV6VZ29_9ARAC</name>
<keyword evidence="3" id="KW-1185">Reference proteome</keyword>
<sequence length="87" mass="10158">MSLYFLPVGTIHLSSTMGIVHLVEWNGRKIAFNELNPFPQRVINARRTHHFQIIRAQLEELEIERKKRKSAKSDDNVGTCDYMSEED</sequence>
<evidence type="ECO:0000313" key="3">
    <source>
        <dbReference type="Proteomes" id="UP000827092"/>
    </source>
</evidence>
<accession>A0AAV6VZ29</accession>
<comment type="caution">
    <text evidence="2">The sequence shown here is derived from an EMBL/GenBank/DDBJ whole genome shotgun (WGS) entry which is preliminary data.</text>
</comment>
<protein>
    <submittedName>
        <fullName evidence="2">Uncharacterized protein</fullName>
    </submittedName>
</protein>
<dbReference type="Proteomes" id="UP000827092">
    <property type="component" value="Unassembled WGS sequence"/>
</dbReference>
<organism evidence="2 3">
    <name type="scientific">Oedothorax gibbosus</name>
    <dbReference type="NCBI Taxonomy" id="931172"/>
    <lineage>
        <taxon>Eukaryota</taxon>
        <taxon>Metazoa</taxon>
        <taxon>Ecdysozoa</taxon>
        <taxon>Arthropoda</taxon>
        <taxon>Chelicerata</taxon>
        <taxon>Arachnida</taxon>
        <taxon>Araneae</taxon>
        <taxon>Araneomorphae</taxon>
        <taxon>Entelegynae</taxon>
        <taxon>Araneoidea</taxon>
        <taxon>Linyphiidae</taxon>
        <taxon>Erigoninae</taxon>
        <taxon>Oedothorax</taxon>
    </lineage>
</organism>
<gene>
    <name evidence="2" type="ORF">JTE90_027420</name>
</gene>
<reference evidence="2 3" key="1">
    <citation type="journal article" date="2022" name="Nat. Ecol. Evol.">
        <title>A masculinizing supergene underlies an exaggerated male reproductive morph in a spider.</title>
        <authorList>
            <person name="Hendrickx F."/>
            <person name="De Corte Z."/>
            <person name="Sonet G."/>
            <person name="Van Belleghem S.M."/>
            <person name="Kostlbacher S."/>
            <person name="Vangestel C."/>
        </authorList>
    </citation>
    <scope>NUCLEOTIDE SEQUENCE [LARGE SCALE GENOMIC DNA]</scope>
    <source>
        <strain evidence="2">W744_W776</strain>
    </source>
</reference>
<feature type="region of interest" description="Disordered" evidence="1">
    <location>
        <begin position="65"/>
        <end position="87"/>
    </location>
</feature>
<evidence type="ECO:0000256" key="1">
    <source>
        <dbReference type="SAM" id="MobiDB-lite"/>
    </source>
</evidence>